<dbReference type="Pfam" id="PF13333">
    <property type="entry name" value="rve_2"/>
    <property type="match status" value="1"/>
</dbReference>
<proteinExistence type="predicted"/>
<dbReference type="InterPro" id="IPR001584">
    <property type="entry name" value="Integrase_cat-core"/>
</dbReference>
<dbReference type="Proteomes" id="UP000254797">
    <property type="component" value="Unassembled WGS sequence"/>
</dbReference>
<evidence type="ECO:0000313" key="2">
    <source>
        <dbReference type="EMBL" id="SUN48534.1"/>
    </source>
</evidence>
<sequence length="93" mass="11237">MVFCYKMVRNYCLVKKDNARSGMKHIVTADCPYDNAVAESVYRAFKIEFIHQETFQPLKELILKTKDYVYWWNYRRMHGSLNYQTPMTKRLTV</sequence>
<dbReference type="GO" id="GO:0015074">
    <property type="term" value="P:DNA integration"/>
    <property type="evidence" value="ECO:0007669"/>
    <property type="project" value="InterPro"/>
</dbReference>
<feature type="domain" description="Integrase catalytic" evidence="1">
    <location>
        <begin position="39"/>
        <end position="87"/>
    </location>
</feature>
<dbReference type="SUPFAM" id="SSF53098">
    <property type="entry name" value="Ribonuclease H-like"/>
    <property type="match status" value="1"/>
</dbReference>
<gene>
    <name evidence="2" type="primary">tra_1</name>
    <name evidence="2" type="ORF">NCTC4670_00539</name>
</gene>
<evidence type="ECO:0000313" key="3">
    <source>
        <dbReference type="Proteomes" id="UP000254797"/>
    </source>
</evidence>
<protein>
    <submittedName>
        <fullName evidence="2">Transposase-like protein</fullName>
    </submittedName>
</protein>
<evidence type="ECO:0000259" key="1">
    <source>
        <dbReference type="Pfam" id="PF13333"/>
    </source>
</evidence>
<reference evidence="2 3" key="1">
    <citation type="submission" date="2018-06" db="EMBL/GenBank/DDBJ databases">
        <authorList>
            <consortium name="Pathogen Informatics"/>
            <person name="Doyle S."/>
        </authorList>
    </citation>
    <scope>NUCLEOTIDE SEQUENCE [LARGE SCALE GENOMIC DNA]</scope>
    <source>
        <strain evidence="2 3">NCTC4670</strain>
    </source>
</reference>
<dbReference type="PANTHER" id="PTHR46889">
    <property type="entry name" value="TRANSPOSASE INSF FOR INSERTION SEQUENCE IS3B-RELATED"/>
    <property type="match status" value="1"/>
</dbReference>
<dbReference type="AlphaFoldDB" id="A0A380JT23"/>
<dbReference type="InterPro" id="IPR050900">
    <property type="entry name" value="Transposase_IS3/IS150/IS904"/>
</dbReference>
<dbReference type="PANTHER" id="PTHR46889:SF4">
    <property type="entry name" value="TRANSPOSASE INSO FOR INSERTION SEQUENCE ELEMENT IS911B-RELATED"/>
    <property type="match status" value="1"/>
</dbReference>
<dbReference type="InterPro" id="IPR012337">
    <property type="entry name" value="RNaseH-like_sf"/>
</dbReference>
<accession>A0A380JT23</accession>
<name>A0A380JT23_STRDY</name>
<dbReference type="EMBL" id="UHFG01000004">
    <property type="protein sequence ID" value="SUN48534.1"/>
    <property type="molecule type" value="Genomic_DNA"/>
</dbReference>
<organism evidence="2 3">
    <name type="scientific">Streptococcus dysgalactiae subsp. dysgalactiae</name>
    <dbReference type="NCBI Taxonomy" id="99822"/>
    <lineage>
        <taxon>Bacteria</taxon>
        <taxon>Bacillati</taxon>
        <taxon>Bacillota</taxon>
        <taxon>Bacilli</taxon>
        <taxon>Lactobacillales</taxon>
        <taxon>Streptococcaceae</taxon>
        <taxon>Streptococcus</taxon>
    </lineage>
</organism>